<keyword evidence="6 15" id="KW-0732">Signal</keyword>
<dbReference type="Pfam" id="PF07715">
    <property type="entry name" value="Plug"/>
    <property type="match status" value="1"/>
</dbReference>
<dbReference type="GO" id="GO:0009279">
    <property type="term" value="C:cell outer membrane"/>
    <property type="evidence" value="ECO:0007669"/>
    <property type="project" value="UniProtKB-SubCell"/>
</dbReference>
<dbReference type="OrthoDB" id="9760620at2"/>
<feature type="region of interest" description="Disordered" evidence="14">
    <location>
        <begin position="379"/>
        <end position="409"/>
    </location>
</feature>
<dbReference type="Proteomes" id="UP000241421">
    <property type="component" value="Unassembled WGS sequence"/>
</dbReference>
<comment type="caution">
    <text evidence="18">The sequence shown here is derived from an EMBL/GenBank/DDBJ whole genome shotgun (WGS) entry which is preliminary data.</text>
</comment>
<evidence type="ECO:0000256" key="14">
    <source>
        <dbReference type="SAM" id="MobiDB-lite"/>
    </source>
</evidence>
<dbReference type="SUPFAM" id="SSF56935">
    <property type="entry name" value="Porins"/>
    <property type="match status" value="1"/>
</dbReference>
<sequence length="783" mass="84075">MPTHIIFAAAAALCACAPGAAAGPFAPVAPLAEVTIKASRAKAPPNTPATVETIGAGRIAETINTVGSAAALNYLPSVHARERYIGDRNAILVMRVNSSIASAQTLVYADGLLLSNLLNNSFSTAPRWGMVGPDEIDHVDVLYGPFSALYPGNSAGGVVLMTTRAPGRFAARARLDLFEQRFKLYGTARSLPGAHASASFGDKAGAWSWRLSADRLDNHGQPQTFGVAELATPAGPAAATTISGELRDTDPGGRARIVTSAIGADHTVQHTGTLRIGLDISPSLRASYTLGLWQNRSDAPVQSYLRDGAGAPVYNTARAGGAGRYVRFAGDPGYYTLAGASPSHAESEHSMHGLALAWRDGGAWQWQAVASAYRQHRDASRSAANNGTLHDPGTGAHRPGGTLTSAGGTGWANLDVRAESKRRGAHRFSVGFHSDRYALKSATTRLASDWLQGAAAQAPSSNSYGKTSTQALYAQDNWDLDPVWLLVAGLRLERWRAYHGSNFNLANAPSYRQLDYADRARTDASPKLSLAYRGLQDWGLRASLARAVRFPTVAEIFQVISLPDNVKQNDPNLKAEDVLAAELTAERAIAHGMLRLSLFGENKRGALIAQTDTTVTPTISSIQNVDRVRTRGAEAVFALRELQGFDLNGSVTHVKSTITRDSRNPGLAGSDQPRIPDWRATLVALYRQSARLSYSASYRYSGRQHNALLNTNTGNYKDVNPKVYGAVSRYSLLDAKIVYKFARHWSASAGVNNITSFKYYVNPNPYPQRTFFTSLAFDHQGTP</sequence>
<dbReference type="InterPro" id="IPR000531">
    <property type="entry name" value="Beta-barrel_TonB"/>
</dbReference>
<dbReference type="PROSITE" id="PS52016">
    <property type="entry name" value="TONB_DEPENDENT_REC_3"/>
    <property type="match status" value="1"/>
</dbReference>
<comment type="subcellular location">
    <subcellularLocation>
        <location evidence="1 12">Cell outer membrane</location>
        <topology evidence="1 12">Multi-pass membrane protein</topology>
    </subcellularLocation>
</comment>
<accession>A0A2U2HKJ2</accession>
<evidence type="ECO:0000256" key="13">
    <source>
        <dbReference type="RuleBase" id="RU003357"/>
    </source>
</evidence>
<evidence type="ECO:0000259" key="16">
    <source>
        <dbReference type="Pfam" id="PF00593"/>
    </source>
</evidence>
<dbReference type="Pfam" id="PF00593">
    <property type="entry name" value="TonB_dep_Rec_b-barrel"/>
    <property type="match status" value="1"/>
</dbReference>
<dbReference type="PANTHER" id="PTHR30069">
    <property type="entry name" value="TONB-DEPENDENT OUTER MEMBRANE RECEPTOR"/>
    <property type="match status" value="1"/>
</dbReference>
<proteinExistence type="inferred from homology"/>
<dbReference type="PANTHER" id="PTHR30069:SF53">
    <property type="entry name" value="COLICIN I RECEPTOR-RELATED"/>
    <property type="match status" value="1"/>
</dbReference>
<organism evidence="18 19">
    <name type="scientific">Massilia glaciei</name>
    <dbReference type="NCBI Taxonomy" id="1524097"/>
    <lineage>
        <taxon>Bacteria</taxon>
        <taxon>Pseudomonadati</taxon>
        <taxon>Pseudomonadota</taxon>
        <taxon>Betaproteobacteria</taxon>
        <taxon>Burkholderiales</taxon>
        <taxon>Oxalobacteraceae</taxon>
        <taxon>Telluria group</taxon>
        <taxon>Massilia</taxon>
    </lineage>
</organism>
<feature type="domain" description="TonB-dependent receptor-like beta-barrel" evidence="16">
    <location>
        <begin position="309"/>
        <end position="754"/>
    </location>
</feature>
<dbReference type="Gene3D" id="2.40.170.20">
    <property type="entry name" value="TonB-dependent receptor, beta-barrel domain"/>
    <property type="match status" value="1"/>
</dbReference>
<dbReference type="InterPro" id="IPR036942">
    <property type="entry name" value="Beta-barrel_TonB_sf"/>
</dbReference>
<evidence type="ECO:0000313" key="18">
    <source>
        <dbReference type="EMBL" id="PWF47989.1"/>
    </source>
</evidence>
<evidence type="ECO:0000256" key="15">
    <source>
        <dbReference type="SAM" id="SignalP"/>
    </source>
</evidence>
<evidence type="ECO:0000256" key="12">
    <source>
        <dbReference type="PROSITE-ProRule" id="PRU01360"/>
    </source>
</evidence>
<evidence type="ECO:0000256" key="10">
    <source>
        <dbReference type="ARBA" id="ARBA00023170"/>
    </source>
</evidence>
<protein>
    <submittedName>
        <fullName evidence="18">TonB-dependent receptor</fullName>
    </submittedName>
</protein>
<evidence type="ECO:0000256" key="9">
    <source>
        <dbReference type="ARBA" id="ARBA00023136"/>
    </source>
</evidence>
<dbReference type="GO" id="GO:0015344">
    <property type="term" value="F:siderophore uptake transmembrane transporter activity"/>
    <property type="evidence" value="ECO:0007669"/>
    <property type="project" value="TreeGrafter"/>
</dbReference>
<feature type="signal peptide" evidence="15">
    <location>
        <begin position="1"/>
        <end position="22"/>
    </location>
</feature>
<feature type="domain" description="TonB-dependent receptor plug" evidence="17">
    <location>
        <begin position="46"/>
        <end position="158"/>
    </location>
</feature>
<keyword evidence="7" id="KW-0406">Ion transport</keyword>
<evidence type="ECO:0000313" key="19">
    <source>
        <dbReference type="Proteomes" id="UP000241421"/>
    </source>
</evidence>
<evidence type="ECO:0000256" key="7">
    <source>
        <dbReference type="ARBA" id="ARBA00023065"/>
    </source>
</evidence>
<keyword evidence="10 18" id="KW-0675">Receptor</keyword>
<evidence type="ECO:0000256" key="8">
    <source>
        <dbReference type="ARBA" id="ARBA00023077"/>
    </source>
</evidence>
<evidence type="ECO:0000256" key="5">
    <source>
        <dbReference type="ARBA" id="ARBA00022692"/>
    </source>
</evidence>
<keyword evidence="9 12" id="KW-0472">Membrane</keyword>
<evidence type="ECO:0000259" key="17">
    <source>
        <dbReference type="Pfam" id="PF07715"/>
    </source>
</evidence>
<dbReference type="InterPro" id="IPR037066">
    <property type="entry name" value="Plug_dom_sf"/>
</dbReference>
<keyword evidence="8 13" id="KW-0798">TonB box</keyword>
<evidence type="ECO:0000256" key="11">
    <source>
        <dbReference type="ARBA" id="ARBA00023237"/>
    </source>
</evidence>
<comment type="similarity">
    <text evidence="2 12 13">Belongs to the TonB-dependent receptor family.</text>
</comment>
<dbReference type="InterPro" id="IPR039426">
    <property type="entry name" value="TonB-dep_rcpt-like"/>
</dbReference>
<keyword evidence="19" id="KW-1185">Reference proteome</keyword>
<evidence type="ECO:0000256" key="4">
    <source>
        <dbReference type="ARBA" id="ARBA00022452"/>
    </source>
</evidence>
<keyword evidence="4 12" id="KW-1134">Transmembrane beta strand</keyword>
<dbReference type="EMBL" id="PXWF02000211">
    <property type="protein sequence ID" value="PWF47989.1"/>
    <property type="molecule type" value="Genomic_DNA"/>
</dbReference>
<keyword evidence="5 12" id="KW-0812">Transmembrane</keyword>
<dbReference type="RefSeq" id="WP_106757807.1">
    <property type="nucleotide sequence ID" value="NZ_PXWF02000211.1"/>
</dbReference>
<feature type="chain" id="PRO_5015787532" evidence="15">
    <location>
        <begin position="23"/>
        <end position="783"/>
    </location>
</feature>
<dbReference type="GO" id="GO:0044718">
    <property type="term" value="P:siderophore transmembrane transport"/>
    <property type="evidence" value="ECO:0007669"/>
    <property type="project" value="TreeGrafter"/>
</dbReference>
<name>A0A2U2HKJ2_9BURK</name>
<keyword evidence="3 12" id="KW-0813">Transport</keyword>
<reference evidence="18 19" key="1">
    <citation type="submission" date="2018-04" db="EMBL/GenBank/DDBJ databases">
        <title>Massilia violaceinigra sp. nov., a novel purple-pigmented bacterium isolated from Tianshan glacier, Xinjiang, China.</title>
        <authorList>
            <person name="Wang H."/>
        </authorList>
    </citation>
    <scope>NUCLEOTIDE SEQUENCE [LARGE SCALE GENOMIC DNA]</scope>
    <source>
        <strain evidence="18 19">B448-2</strain>
    </source>
</reference>
<evidence type="ECO:0000256" key="1">
    <source>
        <dbReference type="ARBA" id="ARBA00004571"/>
    </source>
</evidence>
<dbReference type="Gene3D" id="2.170.130.10">
    <property type="entry name" value="TonB-dependent receptor, plug domain"/>
    <property type="match status" value="1"/>
</dbReference>
<dbReference type="InterPro" id="IPR012910">
    <property type="entry name" value="Plug_dom"/>
</dbReference>
<gene>
    <name evidence="18" type="ORF">C7C56_012950</name>
</gene>
<keyword evidence="11 12" id="KW-0998">Cell outer membrane</keyword>
<evidence type="ECO:0000256" key="2">
    <source>
        <dbReference type="ARBA" id="ARBA00009810"/>
    </source>
</evidence>
<dbReference type="AlphaFoldDB" id="A0A2U2HKJ2"/>
<evidence type="ECO:0000256" key="6">
    <source>
        <dbReference type="ARBA" id="ARBA00022729"/>
    </source>
</evidence>
<evidence type="ECO:0000256" key="3">
    <source>
        <dbReference type="ARBA" id="ARBA00022448"/>
    </source>
</evidence>